<feature type="compositionally biased region" description="Basic and acidic residues" evidence="8">
    <location>
        <begin position="111"/>
        <end position="130"/>
    </location>
</feature>
<proteinExistence type="inferred from homology"/>
<evidence type="ECO:0000256" key="5">
    <source>
        <dbReference type="ARBA" id="ARBA00022989"/>
    </source>
</evidence>
<evidence type="ECO:0008006" key="13">
    <source>
        <dbReference type="Google" id="ProtNLM"/>
    </source>
</evidence>
<dbReference type="AlphaFoldDB" id="A0A8J9VC88"/>
<evidence type="ECO:0000313" key="12">
    <source>
        <dbReference type="Proteomes" id="UP000838878"/>
    </source>
</evidence>
<dbReference type="Pfam" id="PF05283">
    <property type="entry name" value="MGC-24"/>
    <property type="match status" value="1"/>
</dbReference>
<keyword evidence="7" id="KW-0325">Glycoprotein</keyword>
<dbReference type="GO" id="GO:0031410">
    <property type="term" value="C:cytoplasmic vesicle"/>
    <property type="evidence" value="ECO:0007669"/>
    <property type="project" value="TreeGrafter"/>
</dbReference>
<evidence type="ECO:0000256" key="3">
    <source>
        <dbReference type="ARBA" id="ARBA00022692"/>
    </source>
</evidence>
<dbReference type="PANTHER" id="PTHR11337">
    <property type="entry name" value="MUCIN/PORIMIN"/>
    <property type="match status" value="1"/>
</dbReference>
<dbReference type="PANTHER" id="PTHR11337:SF8">
    <property type="entry name" value="VISGUN, ISOFORM E"/>
    <property type="match status" value="1"/>
</dbReference>
<name>A0A8J9VC88_9NEOP</name>
<evidence type="ECO:0000256" key="6">
    <source>
        <dbReference type="ARBA" id="ARBA00023136"/>
    </source>
</evidence>
<evidence type="ECO:0000256" key="8">
    <source>
        <dbReference type="SAM" id="MobiDB-lite"/>
    </source>
</evidence>
<keyword evidence="12" id="KW-1185">Reference proteome</keyword>
<comment type="similarity">
    <text evidence="2">Belongs to the CD164 family.</text>
</comment>
<protein>
    <recommendedName>
        <fullName evidence="13">Sialomucin core protein 24</fullName>
    </recommendedName>
</protein>
<dbReference type="OrthoDB" id="6160056at2759"/>
<evidence type="ECO:0000313" key="11">
    <source>
        <dbReference type="EMBL" id="CAH0719878.1"/>
    </source>
</evidence>
<keyword evidence="6 9" id="KW-0472">Membrane</keyword>
<organism evidence="11 12">
    <name type="scientific">Brenthis ino</name>
    <name type="common">lesser marbled fritillary</name>
    <dbReference type="NCBI Taxonomy" id="405034"/>
    <lineage>
        <taxon>Eukaryota</taxon>
        <taxon>Metazoa</taxon>
        <taxon>Ecdysozoa</taxon>
        <taxon>Arthropoda</taxon>
        <taxon>Hexapoda</taxon>
        <taxon>Insecta</taxon>
        <taxon>Pterygota</taxon>
        <taxon>Neoptera</taxon>
        <taxon>Endopterygota</taxon>
        <taxon>Lepidoptera</taxon>
        <taxon>Glossata</taxon>
        <taxon>Ditrysia</taxon>
        <taxon>Papilionoidea</taxon>
        <taxon>Nymphalidae</taxon>
        <taxon>Heliconiinae</taxon>
        <taxon>Argynnini</taxon>
        <taxon>Brenthis</taxon>
    </lineage>
</organism>
<feature type="non-terminal residue" evidence="11">
    <location>
        <position position="193"/>
    </location>
</feature>
<dbReference type="Proteomes" id="UP000838878">
    <property type="component" value="Chromosome 14"/>
</dbReference>
<feature type="compositionally biased region" description="Basic and acidic residues" evidence="8">
    <location>
        <begin position="84"/>
        <end position="95"/>
    </location>
</feature>
<feature type="region of interest" description="Disordered" evidence="8">
    <location>
        <begin position="20"/>
        <end position="143"/>
    </location>
</feature>
<feature type="signal peptide" evidence="10">
    <location>
        <begin position="1"/>
        <end position="17"/>
    </location>
</feature>
<sequence length="193" mass="21038">MKKVIFLCLLSLSVCLSKPADEKVSPVSNASTTVDPKITKPTETISSQATQTTLAPTVKENATEHQELKPSPSSPPKPESTNKTSDKPAKEEEIKPAAANETKVVPTIPNKDVKPAEEKPKNETTTEKGPMKTTETPKVTETPKPDMHIVEKARGFDGPSFFGGIVLTLGLLAIGFMGFKYYKNQTERNYHTL</sequence>
<dbReference type="GO" id="GO:0016020">
    <property type="term" value="C:membrane"/>
    <property type="evidence" value="ECO:0007669"/>
    <property type="project" value="UniProtKB-SubCell"/>
</dbReference>
<keyword evidence="3 9" id="KW-0812">Transmembrane</keyword>
<evidence type="ECO:0000256" key="7">
    <source>
        <dbReference type="ARBA" id="ARBA00023180"/>
    </source>
</evidence>
<comment type="subcellular location">
    <subcellularLocation>
        <location evidence="1">Membrane</location>
        <topology evidence="1">Single-pass type I membrane protein</topology>
    </subcellularLocation>
</comment>
<keyword evidence="5 9" id="KW-1133">Transmembrane helix</keyword>
<accession>A0A8J9VC88</accession>
<evidence type="ECO:0000256" key="1">
    <source>
        <dbReference type="ARBA" id="ARBA00004479"/>
    </source>
</evidence>
<evidence type="ECO:0000256" key="10">
    <source>
        <dbReference type="SAM" id="SignalP"/>
    </source>
</evidence>
<feature type="compositionally biased region" description="Polar residues" evidence="8">
    <location>
        <begin position="41"/>
        <end position="55"/>
    </location>
</feature>
<feature type="transmembrane region" description="Helical" evidence="9">
    <location>
        <begin position="161"/>
        <end position="182"/>
    </location>
</feature>
<keyword evidence="4 10" id="KW-0732">Signal</keyword>
<gene>
    <name evidence="11" type="ORF">BINO364_LOCUS6170</name>
</gene>
<evidence type="ECO:0000256" key="4">
    <source>
        <dbReference type="ARBA" id="ARBA00022729"/>
    </source>
</evidence>
<evidence type="ECO:0000256" key="2">
    <source>
        <dbReference type="ARBA" id="ARBA00005341"/>
    </source>
</evidence>
<dbReference type="EMBL" id="OV170234">
    <property type="protein sequence ID" value="CAH0719878.1"/>
    <property type="molecule type" value="Genomic_DNA"/>
</dbReference>
<reference evidence="11" key="1">
    <citation type="submission" date="2021-12" db="EMBL/GenBank/DDBJ databases">
        <authorList>
            <person name="Martin H S."/>
        </authorList>
    </citation>
    <scope>NUCLEOTIDE SEQUENCE</scope>
</reference>
<feature type="chain" id="PRO_5035481384" description="Sialomucin core protein 24" evidence="10">
    <location>
        <begin position="18"/>
        <end position="193"/>
    </location>
</feature>
<dbReference type="InterPro" id="IPR007947">
    <property type="entry name" value="CD164_MGC24"/>
</dbReference>
<evidence type="ECO:0000256" key="9">
    <source>
        <dbReference type="SAM" id="Phobius"/>
    </source>
</evidence>